<evidence type="ECO:0000256" key="2">
    <source>
        <dbReference type="SAM" id="SignalP"/>
    </source>
</evidence>
<name>A0A0C3HAB6_OIDMZ</name>
<feature type="domain" description="DUF7136" evidence="3">
    <location>
        <begin position="37"/>
        <end position="252"/>
    </location>
</feature>
<accession>A0A0C3HAB6</accession>
<dbReference type="EMBL" id="KN832872">
    <property type="protein sequence ID" value="KIN05191.1"/>
    <property type="molecule type" value="Genomic_DNA"/>
</dbReference>
<feature type="chain" id="PRO_5002165307" description="DUF7136 domain-containing protein" evidence="2">
    <location>
        <begin position="26"/>
        <end position="287"/>
    </location>
</feature>
<evidence type="ECO:0000313" key="4">
    <source>
        <dbReference type="EMBL" id="KIN05191.1"/>
    </source>
</evidence>
<keyword evidence="1" id="KW-0472">Membrane</keyword>
<evidence type="ECO:0000313" key="5">
    <source>
        <dbReference type="Proteomes" id="UP000054321"/>
    </source>
</evidence>
<dbReference type="InParanoid" id="A0A0C3HAB6"/>
<sequence length="287" mass="29747">MRAFNHVRPLAWAALMAGLMTAGDASSTTATPTATPTPGIFEVDLLFPRNTTYTPQELMPIVWALQNPTLAAPLAATILWIMWEGDNQSSPGSIGDGGLELYTQDDLSSSNPLMATRFVNVASVPDGVWTLSWSLDVYNCSQLFPGFVDNENKTIMQSNTVVFTTSSSGQAPDLVAATSADVCGSAEAFAFDVASFGTACGFPGAVLAPKPTPTTNPCAAAINASVASSISAAATAWGCAPQQHPLNPNVSCPPLHFSGDPGSKSRMAAASTLLTLLATLTALIYLG</sequence>
<keyword evidence="2" id="KW-0732">Signal</keyword>
<protein>
    <recommendedName>
        <fullName evidence="3">DUF7136 domain-containing protein</fullName>
    </recommendedName>
</protein>
<evidence type="ECO:0000256" key="1">
    <source>
        <dbReference type="SAM" id="Phobius"/>
    </source>
</evidence>
<keyword evidence="1" id="KW-1133">Transmembrane helix</keyword>
<feature type="signal peptide" evidence="2">
    <location>
        <begin position="1"/>
        <end position="25"/>
    </location>
</feature>
<reference evidence="5" key="2">
    <citation type="submission" date="2015-01" db="EMBL/GenBank/DDBJ databases">
        <title>Evolutionary Origins and Diversification of the Mycorrhizal Mutualists.</title>
        <authorList>
            <consortium name="DOE Joint Genome Institute"/>
            <consortium name="Mycorrhizal Genomics Consortium"/>
            <person name="Kohler A."/>
            <person name="Kuo A."/>
            <person name="Nagy L.G."/>
            <person name="Floudas D."/>
            <person name="Copeland A."/>
            <person name="Barry K.W."/>
            <person name="Cichocki N."/>
            <person name="Veneault-Fourrey C."/>
            <person name="LaButti K."/>
            <person name="Lindquist E.A."/>
            <person name="Lipzen A."/>
            <person name="Lundell T."/>
            <person name="Morin E."/>
            <person name="Murat C."/>
            <person name="Riley R."/>
            <person name="Ohm R."/>
            <person name="Sun H."/>
            <person name="Tunlid A."/>
            <person name="Henrissat B."/>
            <person name="Grigoriev I.V."/>
            <person name="Hibbett D.S."/>
            <person name="Martin F."/>
        </authorList>
    </citation>
    <scope>NUCLEOTIDE SEQUENCE [LARGE SCALE GENOMIC DNA]</scope>
    <source>
        <strain evidence="5">Zn</strain>
    </source>
</reference>
<dbReference type="STRING" id="913774.A0A0C3HAB6"/>
<evidence type="ECO:0000259" key="3">
    <source>
        <dbReference type="Pfam" id="PF23584"/>
    </source>
</evidence>
<dbReference type="OrthoDB" id="3593005at2759"/>
<gene>
    <name evidence="4" type="ORF">OIDMADRAFT_115589</name>
</gene>
<reference evidence="4 5" key="1">
    <citation type="submission" date="2014-04" db="EMBL/GenBank/DDBJ databases">
        <authorList>
            <consortium name="DOE Joint Genome Institute"/>
            <person name="Kuo A."/>
            <person name="Martino E."/>
            <person name="Perotto S."/>
            <person name="Kohler A."/>
            <person name="Nagy L.G."/>
            <person name="Floudas D."/>
            <person name="Copeland A."/>
            <person name="Barry K.W."/>
            <person name="Cichocki N."/>
            <person name="Veneault-Fourrey C."/>
            <person name="LaButti K."/>
            <person name="Lindquist E.A."/>
            <person name="Lipzen A."/>
            <person name="Lundell T."/>
            <person name="Morin E."/>
            <person name="Murat C."/>
            <person name="Sun H."/>
            <person name="Tunlid A."/>
            <person name="Henrissat B."/>
            <person name="Grigoriev I.V."/>
            <person name="Hibbett D.S."/>
            <person name="Martin F."/>
            <person name="Nordberg H.P."/>
            <person name="Cantor M.N."/>
            <person name="Hua S.X."/>
        </authorList>
    </citation>
    <scope>NUCLEOTIDE SEQUENCE [LARGE SCALE GENOMIC DNA]</scope>
    <source>
        <strain evidence="4 5">Zn</strain>
    </source>
</reference>
<proteinExistence type="predicted"/>
<feature type="transmembrane region" description="Helical" evidence="1">
    <location>
        <begin position="267"/>
        <end position="286"/>
    </location>
</feature>
<dbReference type="HOGENOM" id="CLU_058866_1_0_1"/>
<keyword evidence="5" id="KW-1185">Reference proteome</keyword>
<dbReference type="InterPro" id="IPR055560">
    <property type="entry name" value="DUF7136"/>
</dbReference>
<dbReference type="Pfam" id="PF23584">
    <property type="entry name" value="DUF7136"/>
    <property type="match status" value="1"/>
</dbReference>
<dbReference type="AlphaFoldDB" id="A0A0C3HAB6"/>
<keyword evidence="1" id="KW-0812">Transmembrane</keyword>
<dbReference type="Proteomes" id="UP000054321">
    <property type="component" value="Unassembled WGS sequence"/>
</dbReference>
<organism evidence="4 5">
    <name type="scientific">Oidiodendron maius (strain Zn)</name>
    <dbReference type="NCBI Taxonomy" id="913774"/>
    <lineage>
        <taxon>Eukaryota</taxon>
        <taxon>Fungi</taxon>
        <taxon>Dikarya</taxon>
        <taxon>Ascomycota</taxon>
        <taxon>Pezizomycotina</taxon>
        <taxon>Leotiomycetes</taxon>
        <taxon>Leotiomycetes incertae sedis</taxon>
        <taxon>Myxotrichaceae</taxon>
        <taxon>Oidiodendron</taxon>
    </lineage>
</organism>